<dbReference type="GO" id="GO:0043005">
    <property type="term" value="C:neuron projection"/>
    <property type="evidence" value="ECO:0007669"/>
    <property type="project" value="TreeGrafter"/>
</dbReference>
<dbReference type="PANTHER" id="PTHR11501">
    <property type="entry name" value="MICROTUBULE-ASSOCIATED PROTEIN"/>
    <property type="match status" value="1"/>
</dbReference>
<reference evidence="2 3" key="1">
    <citation type="journal article" date="2019" name="Genome Biol. Evol.">
        <title>Whole-Genome Sequencing of the Giant Devil Catfish, Bagarius yarrelli.</title>
        <authorList>
            <person name="Jiang W."/>
            <person name="Lv Y."/>
            <person name="Cheng L."/>
            <person name="Yang K."/>
            <person name="Chao B."/>
            <person name="Wang X."/>
            <person name="Li Y."/>
            <person name="Pan X."/>
            <person name="You X."/>
            <person name="Zhang Y."/>
            <person name="Yang J."/>
            <person name="Li J."/>
            <person name="Zhang X."/>
            <person name="Liu S."/>
            <person name="Sun C."/>
            <person name="Yang J."/>
            <person name="Shi Q."/>
        </authorList>
    </citation>
    <scope>NUCLEOTIDE SEQUENCE [LARGE SCALE GENOMIC DNA]</scope>
    <source>
        <strain evidence="2">JWS20170419001</strain>
        <tissue evidence="2">Muscle</tissue>
    </source>
</reference>
<feature type="compositionally biased region" description="Basic and acidic residues" evidence="1">
    <location>
        <begin position="635"/>
        <end position="654"/>
    </location>
</feature>
<feature type="compositionally biased region" description="Low complexity" evidence="1">
    <location>
        <begin position="579"/>
        <end position="591"/>
    </location>
</feature>
<protein>
    <submittedName>
        <fullName evidence="2">Microtubule-associated protein 4</fullName>
    </submittedName>
</protein>
<dbReference type="AlphaFoldDB" id="A0A556TJR2"/>
<dbReference type="InterPro" id="IPR027324">
    <property type="entry name" value="MAP2/MAP4/Tau"/>
</dbReference>
<sequence length="676" mass="73560">MADLTLSDALTDSVTPPVEENIVQRDFISMLEAETFEDKVGETVGKTDYVPLLDDDEKGTLGLSGTPGEQISVSHQELQTDVQPHLINQQILVSDFLPDSMADFPNPWGANTHPSQTIDTDLIGPFSAFSPPMGLGTNMDSGVVSLQSEKPSSIGNTQHLPLLASEAPTTPKNITDLSAGVFGDRWPDDASIPSDLPFTPSVSTVITRHASQLTGSQQEPPEHEWSLKDSGLGDKDERENEGTDHKKEKKKKKRKPKDEVFDHTETKSKLEMQSENTEMLEGFQQMLTHKERNQDEGWQHQDVSWAGGRVKKGKSRKKIPEEWAIHAKPFVPTSSLISHENELPICSIPTDSQASGQSLISLTEEYPDESLIPSSLASDLLSLTASVAPTPLEANLTAQSASSLCENTDFASDLSVSSGFHEVLMQMESGDVGSTKDTFNLSVAESEADPHVSVMNPQCFVPTKGALDETLFDQEPSFLDPTLGTHGSLETPVVEHLMSTPGKAGFGSTMEALVSAPPFSPSQTAWSLNGSNSNDQSEVFDISGIHVTTYEAPVTVPFPTSKNKTAKETKSKHNRKARSSSSKSPTSPEAKMPSPQNSGLNPAAPPFFPSFAEPREHVTDMPTFPQEEEVEQEEKDGHKAASVEKMSEAKRMGYPEEAGAYYSKHRISCYTKNHVT</sequence>
<dbReference type="EMBL" id="VCAZ01000003">
    <property type="protein sequence ID" value="TSK16077.1"/>
    <property type="molecule type" value="Genomic_DNA"/>
</dbReference>
<comment type="caution">
    <text evidence="2">The sequence shown here is derived from an EMBL/GenBank/DDBJ whole genome shotgun (WGS) entry which is preliminary data.</text>
</comment>
<dbReference type="OrthoDB" id="9378527at2759"/>
<dbReference type="GO" id="GO:0000226">
    <property type="term" value="P:microtubule cytoskeleton organization"/>
    <property type="evidence" value="ECO:0007669"/>
    <property type="project" value="TreeGrafter"/>
</dbReference>
<feature type="region of interest" description="Disordered" evidence="1">
    <location>
        <begin position="210"/>
        <end position="272"/>
    </location>
</feature>
<keyword evidence="3" id="KW-1185">Reference proteome</keyword>
<evidence type="ECO:0000256" key="1">
    <source>
        <dbReference type="SAM" id="MobiDB-lite"/>
    </source>
</evidence>
<feature type="compositionally biased region" description="Polar residues" evidence="1">
    <location>
        <begin position="210"/>
        <end position="219"/>
    </location>
</feature>
<dbReference type="GO" id="GO:0008017">
    <property type="term" value="F:microtubule binding"/>
    <property type="evidence" value="ECO:0007669"/>
    <property type="project" value="InterPro"/>
</dbReference>
<feature type="compositionally biased region" description="Basic and acidic residues" evidence="1">
    <location>
        <begin position="256"/>
        <end position="272"/>
    </location>
</feature>
<accession>A0A556TJR2</accession>
<gene>
    <name evidence="2" type="ORF">Baya_0948</name>
</gene>
<evidence type="ECO:0000313" key="3">
    <source>
        <dbReference type="Proteomes" id="UP000319801"/>
    </source>
</evidence>
<proteinExistence type="predicted"/>
<dbReference type="PANTHER" id="PTHR11501:SF16">
    <property type="entry name" value="MICROTUBULE-ASSOCIATED PROTEIN 4"/>
    <property type="match status" value="1"/>
</dbReference>
<evidence type="ECO:0000313" key="2">
    <source>
        <dbReference type="EMBL" id="TSK16077.1"/>
    </source>
</evidence>
<dbReference type="Proteomes" id="UP000319801">
    <property type="component" value="Unassembled WGS sequence"/>
</dbReference>
<feature type="region of interest" description="Disordered" evidence="1">
    <location>
        <begin position="555"/>
        <end position="658"/>
    </location>
</feature>
<feature type="compositionally biased region" description="Basic and acidic residues" evidence="1">
    <location>
        <begin position="220"/>
        <end position="246"/>
    </location>
</feature>
<dbReference type="GO" id="GO:0031175">
    <property type="term" value="P:neuron projection development"/>
    <property type="evidence" value="ECO:0007669"/>
    <property type="project" value="TreeGrafter"/>
</dbReference>
<name>A0A556TJR2_BAGYA</name>
<organism evidence="2 3">
    <name type="scientific">Bagarius yarrelli</name>
    <name type="common">Goonch</name>
    <name type="synonym">Bagrus yarrelli</name>
    <dbReference type="NCBI Taxonomy" id="175774"/>
    <lineage>
        <taxon>Eukaryota</taxon>
        <taxon>Metazoa</taxon>
        <taxon>Chordata</taxon>
        <taxon>Craniata</taxon>
        <taxon>Vertebrata</taxon>
        <taxon>Euteleostomi</taxon>
        <taxon>Actinopterygii</taxon>
        <taxon>Neopterygii</taxon>
        <taxon>Teleostei</taxon>
        <taxon>Ostariophysi</taxon>
        <taxon>Siluriformes</taxon>
        <taxon>Sisoridae</taxon>
        <taxon>Sisorinae</taxon>
        <taxon>Bagarius</taxon>
    </lineage>
</organism>